<evidence type="ECO:0000256" key="3">
    <source>
        <dbReference type="ARBA" id="ARBA00004740"/>
    </source>
</evidence>
<dbReference type="RefSeq" id="WP_155175232.1">
    <property type="nucleotide sequence ID" value="NZ_BAAAFL010000007.1"/>
</dbReference>
<evidence type="ECO:0000256" key="12">
    <source>
        <dbReference type="ARBA" id="ARBA00041614"/>
    </source>
</evidence>
<keyword evidence="7 17" id="KW-0378">Hydrolase</keyword>
<name>A0ABW9RWB1_9BACT</name>
<dbReference type="EMBL" id="SMLW01000652">
    <property type="protein sequence ID" value="MTI28075.1"/>
    <property type="molecule type" value="Genomic_DNA"/>
</dbReference>
<dbReference type="InterPro" id="IPR054593">
    <property type="entry name" value="Beta-mannosidase-like_N2"/>
</dbReference>
<dbReference type="Pfam" id="PF22666">
    <property type="entry name" value="Glyco_hydro_2_N2"/>
    <property type="match status" value="1"/>
</dbReference>
<dbReference type="InterPro" id="IPR041447">
    <property type="entry name" value="Mannosidase_ig"/>
</dbReference>
<dbReference type="SUPFAM" id="SSF51445">
    <property type="entry name" value="(Trans)glycosidases"/>
    <property type="match status" value="1"/>
</dbReference>
<comment type="caution">
    <text evidence="17">The sequence shown here is derived from an EMBL/GenBank/DDBJ whole genome shotgun (WGS) entry which is preliminary data.</text>
</comment>
<reference evidence="17 18" key="1">
    <citation type="submission" date="2019-02" db="EMBL/GenBank/DDBJ databases">
        <authorList>
            <person name="Goldberg S.R."/>
            <person name="Haltli B.A."/>
            <person name="Correa H."/>
            <person name="Russell K.G."/>
        </authorList>
    </citation>
    <scope>NUCLEOTIDE SEQUENCE [LARGE SCALE GENOMIC DNA]</scope>
    <source>
        <strain evidence="17 18">JCM 16186</strain>
    </source>
</reference>
<dbReference type="SUPFAM" id="SSF49303">
    <property type="entry name" value="beta-Galactosidase/glucuronidase domain"/>
    <property type="match status" value="3"/>
</dbReference>
<dbReference type="Pfam" id="PF17786">
    <property type="entry name" value="Mannosidase_ig"/>
    <property type="match status" value="1"/>
</dbReference>
<protein>
    <recommendedName>
        <fullName evidence="11">Beta-mannosidase B</fullName>
        <ecNumber evidence="5">3.2.1.25</ecNumber>
    </recommendedName>
    <alternativeName>
        <fullName evidence="12">Mannanase B</fullName>
    </alternativeName>
</protein>
<dbReference type="PANTHER" id="PTHR43730:SF1">
    <property type="entry name" value="BETA-MANNOSIDASE"/>
    <property type="match status" value="1"/>
</dbReference>
<dbReference type="InterPro" id="IPR006102">
    <property type="entry name" value="Ig-like_GH2"/>
</dbReference>
<dbReference type="PANTHER" id="PTHR43730">
    <property type="entry name" value="BETA-MANNOSIDASE"/>
    <property type="match status" value="1"/>
</dbReference>
<comment type="subunit">
    <text evidence="4">Homodimer.</text>
</comment>
<evidence type="ECO:0000313" key="17">
    <source>
        <dbReference type="EMBL" id="MTI28075.1"/>
    </source>
</evidence>
<evidence type="ECO:0000256" key="6">
    <source>
        <dbReference type="ARBA" id="ARBA00022525"/>
    </source>
</evidence>
<dbReference type="Proteomes" id="UP000798808">
    <property type="component" value="Unassembled WGS sequence"/>
</dbReference>
<dbReference type="EC" id="3.2.1.25" evidence="5"/>
<dbReference type="GO" id="GO:0016787">
    <property type="term" value="F:hydrolase activity"/>
    <property type="evidence" value="ECO:0007669"/>
    <property type="project" value="UniProtKB-KW"/>
</dbReference>
<sequence length="846" mass="98033">MALKVTDKKSARANFRNVLSINEGWQFRKAGTTQWYDTTVPSTNFTDLLKHGLIDDPFYRDNETKLQWIENEDWEYQLNFEIKPEDLEYDVVNLVFDGLDTYADVYVNDILIFKSDNMFVKWQHDCKQLLKAGSNELKLYFHSPIKVTRPLYEKAGFTYPAGNDKSDDKLSVYSRKAPYHFGWDWGPRFVTSGIWRPVYLEAWNDLEIADLYVEQNALTEKRAVITAHVELNAVEAQNIDLQLTATSPEGTGVDVKKEHVSLEQGKNNISLTATISDPRRWWPNGMGEPDLYKIKVKAQKYGQTVAEKHLKVGLRTIEVINKPDSDGESFFVKVNDTPVFIKGANYIPSDSFLDRVTSEKYREVFDNAVEANMNMLRVWGGGFYENDEFYDLADERGIMIWQDFMFACSMYPGDDAFLKNVEKEAVYNVKRLRNHPSIALWCGNNEIAIGWVSWGWQKEFGYDNVTQILLKKYYNNLFHKLLPNVVKALDPEKFYLPSSPISDWKKLDDLKIGNNHYWGVWHGELPFSSYNTYVPRFMSEYGFQSFPDIDSVKKYTEQEDWDLMSPVMLLHQKHPRGNALIKKYMEEHYSQPKNFEAFLYLSQLLQAEGIKTAIHAHRRNKPFCMGTLYWQQNDCWPVASWSSVDYYGRWKALQFFVKTAYQEIIASTIQEDDHIEVFVISDSLVPQKVVLEVDVLDFSGKKVYEGRHNLNIAENSSKAVCKTTVKQLIEGKDKASHMLTARIVRDGEVIYEDNHYFVEPKAIKWEKPEIEAKFRQEAGRTVIELSANVLARNVCLKASGFENNFSDNYFDLVPGRKKTVTINTDDHSGLEKDLTVYSLYDACIEI</sequence>
<evidence type="ECO:0000256" key="11">
    <source>
        <dbReference type="ARBA" id="ARBA00041069"/>
    </source>
</evidence>
<comment type="subcellular location">
    <subcellularLocation>
        <location evidence="2">Secreted</location>
    </subcellularLocation>
</comment>
<dbReference type="InterPro" id="IPR008979">
    <property type="entry name" value="Galactose-bd-like_sf"/>
</dbReference>
<organism evidence="17 18">
    <name type="scientific">Fulvivirga kasyanovii</name>
    <dbReference type="NCBI Taxonomy" id="396812"/>
    <lineage>
        <taxon>Bacteria</taxon>
        <taxon>Pseudomonadati</taxon>
        <taxon>Bacteroidota</taxon>
        <taxon>Cytophagia</taxon>
        <taxon>Cytophagales</taxon>
        <taxon>Fulvivirgaceae</taxon>
        <taxon>Fulvivirga</taxon>
    </lineage>
</organism>
<keyword evidence="18" id="KW-1185">Reference proteome</keyword>
<dbReference type="Pfam" id="PF00703">
    <property type="entry name" value="Glyco_hydro_2"/>
    <property type="match status" value="1"/>
</dbReference>
<evidence type="ECO:0000259" key="14">
    <source>
        <dbReference type="Pfam" id="PF17753"/>
    </source>
</evidence>
<evidence type="ECO:0000259" key="13">
    <source>
        <dbReference type="Pfam" id="PF00703"/>
    </source>
</evidence>
<evidence type="ECO:0000313" key="18">
    <source>
        <dbReference type="Proteomes" id="UP000798808"/>
    </source>
</evidence>
<feature type="domain" description="Beta-mannosidase Ig-fold" evidence="14">
    <location>
        <begin position="766"/>
        <end position="842"/>
    </location>
</feature>
<evidence type="ECO:0000259" key="15">
    <source>
        <dbReference type="Pfam" id="PF17786"/>
    </source>
</evidence>
<comment type="similarity">
    <text evidence="10">Belongs to the glycosyl hydrolase 2 family. Beta-mannosidase B subfamily.</text>
</comment>
<evidence type="ECO:0000256" key="2">
    <source>
        <dbReference type="ARBA" id="ARBA00004613"/>
    </source>
</evidence>
<dbReference type="Gene3D" id="2.60.40.10">
    <property type="entry name" value="Immunoglobulins"/>
    <property type="match status" value="3"/>
</dbReference>
<dbReference type="InterPro" id="IPR036156">
    <property type="entry name" value="Beta-gal/glucu_dom_sf"/>
</dbReference>
<feature type="domain" description="Mannosidase Ig/CBM-like" evidence="15">
    <location>
        <begin position="674"/>
        <end position="761"/>
    </location>
</feature>
<proteinExistence type="inferred from homology"/>
<dbReference type="Gene3D" id="2.60.120.260">
    <property type="entry name" value="Galactose-binding domain-like"/>
    <property type="match status" value="1"/>
</dbReference>
<evidence type="ECO:0000256" key="8">
    <source>
        <dbReference type="ARBA" id="ARBA00023180"/>
    </source>
</evidence>
<dbReference type="SUPFAM" id="SSF49785">
    <property type="entry name" value="Galactose-binding domain-like"/>
    <property type="match status" value="1"/>
</dbReference>
<evidence type="ECO:0000256" key="9">
    <source>
        <dbReference type="ARBA" id="ARBA00023295"/>
    </source>
</evidence>
<gene>
    <name evidence="17" type="ORF">E1163_24175</name>
</gene>
<accession>A0ABW9RWB1</accession>
<dbReference type="Gene3D" id="3.20.20.80">
    <property type="entry name" value="Glycosidases"/>
    <property type="match status" value="1"/>
</dbReference>
<evidence type="ECO:0000256" key="7">
    <source>
        <dbReference type="ARBA" id="ARBA00022801"/>
    </source>
</evidence>
<feature type="domain" description="Glycoside hydrolase family 2 immunoglobulin-like beta-sandwich" evidence="13">
    <location>
        <begin position="207"/>
        <end position="315"/>
    </location>
</feature>
<keyword evidence="8" id="KW-0325">Glycoprotein</keyword>
<evidence type="ECO:0000256" key="1">
    <source>
        <dbReference type="ARBA" id="ARBA00000829"/>
    </source>
</evidence>
<dbReference type="InterPro" id="IPR041625">
    <property type="entry name" value="Beta-mannosidase_Ig"/>
</dbReference>
<dbReference type="InterPro" id="IPR013783">
    <property type="entry name" value="Ig-like_fold"/>
</dbReference>
<keyword evidence="6" id="KW-0964">Secreted</keyword>
<evidence type="ECO:0000256" key="5">
    <source>
        <dbReference type="ARBA" id="ARBA00012754"/>
    </source>
</evidence>
<evidence type="ECO:0000259" key="16">
    <source>
        <dbReference type="Pfam" id="PF22666"/>
    </source>
</evidence>
<comment type="catalytic activity">
    <reaction evidence="1">
        <text>Hydrolysis of terminal, non-reducing beta-D-mannose residues in beta-D-mannosides.</text>
        <dbReference type="EC" id="3.2.1.25"/>
    </reaction>
</comment>
<feature type="domain" description="Beta-mannosidase-like galactose-binding" evidence="16">
    <location>
        <begin position="25"/>
        <end position="196"/>
    </location>
</feature>
<comment type="pathway">
    <text evidence="3">Glycan metabolism; N-glycan degradation.</text>
</comment>
<keyword evidence="9" id="KW-0326">Glycosidase</keyword>
<evidence type="ECO:0000256" key="4">
    <source>
        <dbReference type="ARBA" id="ARBA00011738"/>
    </source>
</evidence>
<dbReference type="InterPro" id="IPR050887">
    <property type="entry name" value="Beta-mannosidase_GH2"/>
</dbReference>
<evidence type="ECO:0000256" key="10">
    <source>
        <dbReference type="ARBA" id="ARBA00038429"/>
    </source>
</evidence>
<dbReference type="InterPro" id="IPR017853">
    <property type="entry name" value="GH"/>
</dbReference>
<dbReference type="Pfam" id="PF17753">
    <property type="entry name" value="Ig_mannosidase"/>
    <property type="match status" value="1"/>
</dbReference>